<feature type="region of interest" description="Disordered" evidence="1">
    <location>
        <begin position="221"/>
        <end position="246"/>
    </location>
</feature>
<evidence type="ECO:0000313" key="3">
    <source>
        <dbReference type="EMBL" id="MFC5833681.1"/>
    </source>
</evidence>
<sequence>MDFWGTVLVLIRRWYVALPALLVAMGGAFYSYSTIPVTYTTSAVLVLTTPTSGGVTPGDPNAPIPRVNPLLNFAHGLSVASSMLISVMSTPDMVAEMGVEVDGDPAYAVTNGTNNLESLATGPLVFVKGESTRPEQATAITLKVMDRIGKELDLRQRQVHAPDETYITVGAAVPPTKPVPQFGRKLRSSAAALGLGMIAALCAAFIADNLAGPLRAYRARRAAEKPPEDEPAADEPVPAGQEALNR</sequence>
<feature type="transmembrane region" description="Helical" evidence="2">
    <location>
        <begin position="14"/>
        <end position="32"/>
    </location>
</feature>
<protein>
    <recommendedName>
        <fullName evidence="5">Capsular polysaccharide biosynthesis protein</fullName>
    </recommendedName>
</protein>
<evidence type="ECO:0000256" key="1">
    <source>
        <dbReference type="SAM" id="MobiDB-lite"/>
    </source>
</evidence>
<keyword evidence="2" id="KW-0472">Membrane</keyword>
<evidence type="ECO:0008006" key="5">
    <source>
        <dbReference type="Google" id="ProtNLM"/>
    </source>
</evidence>
<name>A0ABW1DAF1_9ACTN</name>
<dbReference type="RefSeq" id="WP_379523103.1">
    <property type="nucleotide sequence ID" value="NZ_JBHSPA010000096.1"/>
</dbReference>
<keyword evidence="4" id="KW-1185">Reference proteome</keyword>
<proteinExistence type="predicted"/>
<dbReference type="EMBL" id="JBHSPA010000096">
    <property type="protein sequence ID" value="MFC5833681.1"/>
    <property type="molecule type" value="Genomic_DNA"/>
</dbReference>
<keyword evidence="2" id="KW-0812">Transmembrane</keyword>
<keyword evidence="2" id="KW-1133">Transmembrane helix</keyword>
<evidence type="ECO:0000313" key="4">
    <source>
        <dbReference type="Proteomes" id="UP001596058"/>
    </source>
</evidence>
<comment type="caution">
    <text evidence="3">The sequence shown here is derived from an EMBL/GenBank/DDBJ whole genome shotgun (WGS) entry which is preliminary data.</text>
</comment>
<gene>
    <name evidence="3" type="ORF">ACFPZ3_58400</name>
</gene>
<evidence type="ECO:0000256" key="2">
    <source>
        <dbReference type="SAM" id="Phobius"/>
    </source>
</evidence>
<accession>A0ABW1DAF1</accession>
<reference evidence="4" key="1">
    <citation type="journal article" date="2019" name="Int. J. Syst. Evol. Microbiol.">
        <title>The Global Catalogue of Microorganisms (GCM) 10K type strain sequencing project: providing services to taxonomists for standard genome sequencing and annotation.</title>
        <authorList>
            <consortium name="The Broad Institute Genomics Platform"/>
            <consortium name="The Broad Institute Genome Sequencing Center for Infectious Disease"/>
            <person name="Wu L."/>
            <person name="Ma J."/>
        </authorList>
    </citation>
    <scope>NUCLEOTIDE SEQUENCE [LARGE SCALE GENOMIC DNA]</scope>
    <source>
        <strain evidence="4">CCUG 53903</strain>
    </source>
</reference>
<feature type="transmembrane region" description="Helical" evidence="2">
    <location>
        <begin position="190"/>
        <end position="207"/>
    </location>
</feature>
<organism evidence="3 4">
    <name type="scientific">Nonomuraea insulae</name>
    <dbReference type="NCBI Taxonomy" id="1616787"/>
    <lineage>
        <taxon>Bacteria</taxon>
        <taxon>Bacillati</taxon>
        <taxon>Actinomycetota</taxon>
        <taxon>Actinomycetes</taxon>
        <taxon>Streptosporangiales</taxon>
        <taxon>Streptosporangiaceae</taxon>
        <taxon>Nonomuraea</taxon>
    </lineage>
</organism>
<dbReference type="Proteomes" id="UP001596058">
    <property type="component" value="Unassembled WGS sequence"/>
</dbReference>